<evidence type="ECO:0000313" key="3">
    <source>
        <dbReference type="EMBL" id="KAK4187749.1"/>
    </source>
</evidence>
<protein>
    <recommendedName>
        <fullName evidence="5">Apple domain-containing protein</fullName>
    </recommendedName>
</protein>
<sequence>MDNHQPHGGMQQPYYQLHDNVSIPEKTAQYAAASGPQHSSTQLQQLPQYQAHSTFAYQEPPSESPKGTVLTVKRSVGLATFAVILLLLLTVIGLGAGLGVSQHKYRQTKSDLGTMEAFISSAIAAVPTTQSTPSPTTSVSVAPSSTEAPSSTSSESSATQSSTASSSPSATAALVQCPAVNNTIYTVESTGQRFKRLCGVDYSGKDEAVDVASTKTNSLDLCIEACAKRRGCQGAGWGVIASEKSSALQSCWMKKDLKKFHDAKRPDWGFAVLLEDDE</sequence>
<evidence type="ECO:0000256" key="1">
    <source>
        <dbReference type="SAM" id="MobiDB-lite"/>
    </source>
</evidence>
<dbReference type="EMBL" id="MU864398">
    <property type="protein sequence ID" value="KAK4187749.1"/>
    <property type="molecule type" value="Genomic_DNA"/>
</dbReference>
<organism evidence="3 4">
    <name type="scientific">Podospora australis</name>
    <dbReference type="NCBI Taxonomy" id="1536484"/>
    <lineage>
        <taxon>Eukaryota</taxon>
        <taxon>Fungi</taxon>
        <taxon>Dikarya</taxon>
        <taxon>Ascomycota</taxon>
        <taxon>Pezizomycotina</taxon>
        <taxon>Sordariomycetes</taxon>
        <taxon>Sordariomycetidae</taxon>
        <taxon>Sordariales</taxon>
        <taxon>Podosporaceae</taxon>
        <taxon>Podospora</taxon>
    </lineage>
</organism>
<feature type="transmembrane region" description="Helical" evidence="2">
    <location>
        <begin position="76"/>
        <end position="100"/>
    </location>
</feature>
<name>A0AAN7AIE5_9PEZI</name>
<reference evidence="3" key="1">
    <citation type="journal article" date="2023" name="Mol. Phylogenet. Evol.">
        <title>Genome-scale phylogeny and comparative genomics of the fungal order Sordariales.</title>
        <authorList>
            <person name="Hensen N."/>
            <person name="Bonometti L."/>
            <person name="Westerberg I."/>
            <person name="Brannstrom I.O."/>
            <person name="Guillou S."/>
            <person name="Cros-Aarteil S."/>
            <person name="Calhoun S."/>
            <person name="Haridas S."/>
            <person name="Kuo A."/>
            <person name="Mondo S."/>
            <person name="Pangilinan J."/>
            <person name="Riley R."/>
            <person name="LaButti K."/>
            <person name="Andreopoulos B."/>
            <person name="Lipzen A."/>
            <person name="Chen C."/>
            <person name="Yan M."/>
            <person name="Daum C."/>
            <person name="Ng V."/>
            <person name="Clum A."/>
            <person name="Steindorff A."/>
            <person name="Ohm R.A."/>
            <person name="Martin F."/>
            <person name="Silar P."/>
            <person name="Natvig D.O."/>
            <person name="Lalanne C."/>
            <person name="Gautier V."/>
            <person name="Ament-Velasquez S.L."/>
            <person name="Kruys A."/>
            <person name="Hutchinson M.I."/>
            <person name="Powell A.J."/>
            <person name="Barry K."/>
            <person name="Miller A.N."/>
            <person name="Grigoriev I.V."/>
            <person name="Debuchy R."/>
            <person name="Gladieux P."/>
            <person name="Hiltunen Thoren M."/>
            <person name="Johannesson H."/>
        </authorList>
    </citation>
    <scope>NUCLEOTIDE SEQUENCE</scope>
    <source>
        <strain evidence="3">PSN309</strain>
    </source>
</reference>
<evidence type="ECO:0008006" key="5">
    <source>
        <dbReference type="Google" id="ProtNLM"/>
    </source>
</evidence>
<reference evidence="3" key="2">
    <citation type="submission" date="2023-05" db="EMBL/GenBank/DDBJ databases">
        <authorList>
            <consortium name="Lawrence Berkeley National Laboratory"/>
            <person name="Steindorff A."/>
            <person name="Hensen N."/>
            <person name="Bonometti L."/>
            <person name="Westerberg I."/>
            <person name="Brannstrom I.O."/>
            <person name="Guillou S."/>
            <person name="Cros-Aarteil S."/>
            <person name="Calhoun S."/>
            <person name="Haridas S."/>
            <person name="Kuo A."/>
            <person name="Mondo S."/>
            <person name="Pangilinan J."/>
            <person name="Riley R."/>
            <person name="Labutti K."/>
            <person name="Andreopoulos B."/>
            <person name="Lipzen A."/>
            <person name="Chen C."/>
            <person name="Yanf M."/>
            <person name="Daum C."/>
            <person name="Ng V."/>
            <person name="Clum A."/>
            <person name="Ohm R."/>
            <person name="Martin F."/>
            <person name="Silar P."/>
            <person name="Natvig D."/>
            <person name="Lalanne C."/>
            <person name="Gautier V."/>
            <person name="Ament-Velasquez S.L."/>
            <person name="Kruys A."/>
            <person name="Hutchinson M.I."/>
            <person name="Powell A.J."/>
            <person name="Barry K."/>
            <person name="Miller A.N."/>
            <person name="Grigoriev I.V."/>
            <person name="Debuchy R."/>
            <person name="Gladieux P."/>
            <person name="Thoren M.H."/>
            <person name="Johannesson H."/>
        </authorList>
    </citation>
    <scope>NUCLEOTIDE SEQUENCE</scope>
    <source>
        <strain evidence="3">PSN309</strain>
    </source>
</reference>
<dbReference type="AlphaFoldDB" id="A0AAN7AIE5"/>
<proteinExistence type="predicted"/>
<feature type="region of interest" description="Disordered" evidence="1">
    <location>
        <begin position="128"/>
        <end position="165"/>
    </location>
</feature>
<keyword evidence="4" id="KW-1185">Reference proteome</keyword>
<evidence type="ECO:0000256" key="2">
    <source>
        <dbReference type="SAM" id="Phobius"/>
    </source>
</evidence>
<keyword evidence="2" id="KW-0812">Transmembrane</keyword>
<comment type="caution">
    <text evidence="3">The sequence shown here is derived from an EMBL/GenBank/DDBJ whole genome shotgun (WGS) entry which is preliminary data.</text>
</comment>
<keyword evidence="2" id="KW-1133">Transmembrane helix</keyword>
<keyword evidence="2" id="KW-0472">Membrane</keyword>
<gene>
    <name evidence="3" type="ORF">QBC35DRAFT_221575</name>
</gene>
<dbReference type="Gene3D" id="3.50.4.10">
    <property type="entry name" value="Hepatocyte Growth Factor"/>
    <property type="match status" value="1"/>
</dbReference>
<accession>A0AAN7AIE5</accession>
<evidence type="ECO:0000313" key="4">
    <source>
        <dbReference type="Proteomes" id="UP001302126"/>
    </source>
</evidence>
<dbReference type="Proteomes" id="UP001302126">
    <property type="component" value="Unassembled WGS sequence"/>
</dbReference>